<gene>
    <name evidence="1" type="ORF">SAMN05216174_112162</name>
</gene>
<evidence type="ECO:0000313" key="2">
    <source>
        <dbReference type="Proteomes" id="UP000199501"/>
    </source>
</evidence>
<organism evidence="1 2">
    <name type="scientific">Actinokineospora iranica</name>
    <dbReference type="NCBI Taxonomy" id="1271860"/>
    <lineage>
        <taxon>Bacteria</taxon>
        <taxon>Bacillati</taxon>
        <taxon>Actinomycetota</taxon>
        <taxon>Actinomycetes</taxon>
        <taxon>Pseudonocardiales</taxon>
        <taxon>Pseudonocardiaceae</taxon>
        <taxon>Actinokineospora</taxon>
    </lineage>
</organism>
<dbReference type="InterPro" id="IPR021607">
    <property type="entry name" value="DUF3224"/>
</dbReference>
<dbReference type="SUPFAM" id="SSF159238">
    <property type="entry name" value="SO1590-like"/>
    <property type="match status" value="1"/>
</dbReference>
<evidence type="ECO:0008006" key="3">
    <source>
        <dbReference type="Google" id="ProtNLM"/>
    </source>
</evidence>
<name>A0A1G6VIK5_9PSEU</name>
<protein>
    <recommendedName>
        <fullName evidence="3">DUF3224 domain-containing protein</fullName>
    </recommendedName>
</protein>
<dbReference type="RefSeq" id="WP_175482991.1">
    <property type="nucleotide sequence ID" value="NZ_FMZZ01000012.1"/>
</dbReference>
<accession>A0A1G6VIK5</accession>
<dbReference type="Pfam" id="PF11528">
    <property type="entry name" value="DUF3224"/>
    <property type="match status" value="1"/>
</dbReference>
<dbReference type="EMBL" id="FMZZ01000012">
    <property type="protein sequence ID" value="SDD53341.1"/>
    <property type="molecule type" value="Genomic_DNA"/>
</dbReference>
<dbReference type="STRING" id="1271860.SAMN05216174_112162"/>
<proteinExistence type="predicted"/>
<evidence type="ECO:0000313" key="1">
    <source>
        <dbReference type="EMBL" id="SDD53341.1"/>
    </source>
</evidence>
<dbReference type="Gene3D" id="2.40.350.10">
    <property type="entry name" value="SO1590-like"/>
    <property type="match status" value="1"/>
</dbReference>
<sequence>MSEYAAGTFVVDLWDAQDPYDEHEGVALGRTVIRKTFSGALVGTSEVQMTRVVAGASGSAAYVAFEKVHGTLDGRKGSFVLHHTATATKTAQEAVITVVPDTGTDELTGLTGTFDIAKNADGYTYTFSYTLP</sequence>
<reference evidence="2" key="1">
    <citation type="submission" date="2016-10" db="EMBL/GenBank/DDBJ databases">
        <authorList>
            <person name="Varghese N."/>
            <person name="Submissions S."/>
        </authorList>
    </citation>
    <scope>NUCLEOTIDE SEQUENCE [LARGE SCALE GENOMIC DNA]</scope>
    <source>
        <strain evidence="2">IBRC-M 10403</strain>
    </source>
</reference>
<dbReference type="AlphaFoldDB" id="A0A1G6VIK5"/>
<dbReference type="InterPro" id="IPR023159">
    <property type="entry name" value="SO1590-like_sf"/>
</dbReference>
<dbReference type="Proteomes" id="UP000199501">
    <property type="component" value="Unassembled WGS sequence"/>
</dbReference>
<keyword evidence="2" id="KW-1185">Reference proteome</keyword>